<dbReference type="EMBL" id="CAADFQ010000015">
    <property type="protein sequence ID" value="VFK30406.1"/>
    <property type="molecule type" value="Genomic_DNA"/>
</dbReference>
<name>A0A451BAA5_9GAMM</name>
<reference evidence="2" key="1">
    <citation type="submission" date="2019-02" db="EMBL/GenBank/DDBJ databases">
        <authorList>
            <person name="Gruber-Vodicka R. H."/>
            <person name="Seah K. B. B."/>
        </authorList>
    </citation>
    <scope>NUCLEOTIDE SEQUENCE</scope>
    <source>
        <strain evidence="2">BECK_BZ198</strain>
        <strain evidence="1">BECK_BZ199</strain>
    </source>
</reference>
<evidence type="ECO:0000313" key="1">
    <source>
        <dbReference type="EMBL" id="VFK30406.1"/>
    </source>
</evidence>
<organism evidence="2">
    <name type="scientific">Candidatus Kentrum sp. MB</name>
    <dbReference type="NCBI Taxonomy" id="2138164"/>
    <lineage>
        <taxon>Bacteria</taxon>
        <taxon>Pseudomonadati</taxon>
        <taxon>Pseudomonadota</taxon>
        <taxon>Gammaproteobacteria</taxon>
        <taxon>Candidatus Kentrum</taxon>
    </lineage>
</organism>
<evidence type="ECO:0000313" key="2">
    <source>
        <dbReference type="EMBL" id="VFK75204.1"/>
    </source>
</evidence>
<dbReference type="AlphaFoldDB" id="A0A451BAA5"/>
<dbReference type="EMBL" id="CAADGH010000017">
    <property type="protein sequence ID" value="VFK75204.1"/>
    <property type="molecule type" value="Genomic_DNA"/>
</dbReference>
<gene>
    <name evidence="2" type="ORF">BECKMB1821H_GA0114242_101737</name>
    <name evidence="1" type="ORF">BECKMB1821I_GA0114274_101537</name>
</gene>
<sequence>MLFDALNSENRTLNSRTVDKIIKIWGLKDIADYNFHQLSGGYRKYVLVATQVEARRRGECVVAINIQQQLDVVRFRTIEKRFAELGVKSVLWVDDNPGLLIHKARQQTTQTYLLNWMQYQVTPTKNLA</sequence>
<proteinExistence type="predicted"/>
<accession>A0A451BAA5</accession>
<protein>
    <submittedName>
        <fullName evidence="2">Uncharacterized protein</fullName>
    </submittedName>
</protein>